<gene>
    <name evidence="3" type="ORF">FH608_033660</name>
</gene>
<dbReference type="Proteomes" id="UP000312512">
    <property type="component" value="Unassembled WGS sequence"/>
</dbReference>
<feature type="compositionally biased region" description="Low complexity" evidence="1">
    <location>
        <begin position="197"/>
        <end position="207"/>
    </location>
</feature>
<name>A0A5C4W2C1_9ACTN</name>
<evidence type="ECO:0000256" key="2">
    <source>
        <dbReference type="SAM" id="Phobius"/>
    </source>
</evidence>
<feature type="compositionally biased region" description="Basic and acidic residues" evidence="1">
    <location>
        <begin position="154"/>
        <end position="167"/>
    </location>
</feature>
<feature type="compositionally biased region" description="Basic and acidic residues" evidence="1">
    <location>
        <begin position="215"/>
        <end position="224"/>
    </location>
</feature>
<feature type="region of interest" description="Disordered" evidence="1">
    <location>
        <begin position="197"/>
        <end position="254"/>
    </location>
</feature>
<evidence type="ECO:0000256" key="1">
    <source>
        <dbReference type="SAM" id="MobiDB-lite"/>
    </source>
</evidence>
<keyword evidence="2" id="KW-1133">Transmembrane helix</keyword>
<evidence type="ECO:0000313" key="3">
    <source>
        <dbReference type="EMBL" id="KAB8190987.1"/>
    </source>
</evidence>
<dbReference type="EMBL" id="VDLX02000014">
    <property type="protein sequence ID" value="KAB8190987.1"/>
    <property type="molecule type" value="Genomic_DNA"/>
</dbReference>
<accession>A0A5C4W2C1</accession>
<organism evidence="3 4">
    <name type="scientific">Nonomuraea phyllanthi</name>
    <dbReference type="NCBI Taxonomy" id="2219224"/>
    <lineage>
        <taxon>Bacteria</taxon>
        <taxon>Bacillati</taxon>
        <taxon>Actinomycetota</taxon>
        <taxon>Actinomycetes</taxon>
        <taxon>Streptosporangiales</taxon>
        <taxon>Streptosporangiaceae</taxon>
        <taxon>Nonomuraea</taxon>
    </lineage>
</organism>
<dbReference type="RefSeq" id="WP_139634396.1">
    <property type="nucleotide sequence ID" value="NZ_VDLX02000014.1"/>
</dbReference>
<protein>
    <submittedName>
        <fullName evidence="3">Uncharacterized protein</fullName>
    </submittedName>
</protein>
<evidence type="ECO:0000313" key="4">
    <source>
        <dbReference type="Proteomes" id="UP000312512"/>
    </source>
</evidence>
<comment type="caution">
    <text evidence="3">The sequence shown here is derived from an EMBL/GenBank/DDBJ whole genome shotgun (WGS) entry which is preliminary data.</text>
</comment>
<reference evidence="3 4" key="1">
    <citation type="submission" date="2019-10" db="EMBL/GenBank/DDBJ databases">
        <title>Nonomuraea sp. nov., isolated from Phyllanthus amarus.</title>
        <authorList>
            <person name="Klykleung N."/>
            <person name="Tanasupawat S."/>
        </authorList>
    </citation>
    <scope>NUCLEOTIDE SEQUENCE [LARGE SCALE GENOMIC DNA]</scope>
    <source>
        <strain evidence="3 4">PA1-10</strain>
    </source>
</reference>
<keyword evidence="2" id="KW-0812">Transmembrane</keyword>
<feature type="region of interest" description="Disordered" evidence="1">
    <location>
        <begin position="80"/>
        <end position="185"/>
    </location>
</feature>
<keyword evidence="2" id="KW-0472">Membrane</keyword>
<sequence length="254" mass="26333">MTGPLSGSFTPMVIASAVVALMAVLVMFAVFKTRRRAHLATAAYVTPSPSTHVPRHRAADPDEGILWRQELLEAIEAVSTLPPPLDTVPPGDQDDVRSEQGDALPHIPVEDADAPSDAPADQDDARSGQGDDSPDGPDEQVGAEPEAGSPAPRSGEDPHGEPADRGKPLKVVVPTGPLESLVDTEPLERIVIPGATTPFDAFAPATDGNAPDAEYQGRRRRGEEPASDEDAAAEGTPPSASDPSDGARPGEDAG</sequence>
<feature type="transmembrane region" description="Helical" evidence="2">
    <location>
        <begin position="12"/>
        <end position="31"/>
    </location>
</feature>
<keyword evidence="4" id="KW-1185">Reference proteome</keyword>
<proteinExistence type="predicted"/>
<dbReference type="AlphaFoldDB" id="A0A5C4W2C1"/>